<dbReference type="PATRIC" id="fig|688269.3.peg.2032"/>
<sequence>MVRIIINGQETLVPAQEYKTFGNLYDAFAPKNMVLKKLVVNSIDVPPQKVSELREALLEENTTVSMEFVTPSEFVAEILPGVIENLNMMTNLIPELTQAIRARKPEAFENLKNLSESIAALENLKQNVLKIAPLQQPDFSDVVLRLKKVVEAMESGDHGKLADVIAENLPVVLKTYAELFERVLRKLEGDKK</sequence>
<dbReference type="RefSeq" id="WP_013933218.1">
    <property type="nucleotide sequence ID" value="NC_015707.1"/>
</dbReference>
<dbReference type="KEGG" id="tta:Theth_1971"/>
<reference evidence="2 3" key="1">
    <citation type="submission" date="2010-11" db="EMBL/GenBank/DDBJ databases">
        <title>The complete genome of Thermotoga thermarum DSM 5069.</title>
        <authorList>
            <consortium name="US DOE Joint Genome Institute (JGI-PGF)"/>
            <person name="Lucas S."/>
            <person name="Copeland A."/>
            <person name="Lapidus A."/>
            <person name="Bruce D."/>
            <person name="Goodwin L."/>
            <person name="Pitluck S."/>
            <person name="Kyrpides N."/>
            <person name="Mavromatis K."/>
            <person name="Ivanova N."/>
            <person name="Zeytun A."/>
            <person name="Brettin T."/>
            <person name="Detter J.C."/>
            <person name="Tapia R."/>
            <person name="Han C."/>
            <person name="Land M."/>
            <person name="Hauser L."/>
            <person name="Markowitz V."/>
            <person name="Cheng J.-F."/>
            <person name="Hugenholtz P."/>
            <person name="Woyke T."/>
            <person name="Wu D."/>
            <person name="Spring S."/>
            <person name="Schroeder M."/>
            <person name="Brambilla E."/>
            <person name="Klenk H.-P."/>
            <person name="Eisen J.A."/>
        </authorList>
    </citation>
    <scope>NUCLEOTIDE SEQUENCE [LARGE SCALE GENOMIC DNA]</scope>
    <source>
        <strain evidence="2 3">DSM 5069</strain>
    </source>
</reference>
<dbReference type="HOGENOM" id="CLU_119456_0_0_0"/>
<dbReference type="STRING" id="688269.Theth_1971"/>
<evidence type="ECO:0000313" key="3">
    <source>
        <dbReference type="Proteomes" id="UP000006804"/>
    </source>
</evidence>
<keyword evidence="3" id="KW-1185">Reference proteome</keyword>
<name>F7YWM6_9THEM</name>
<dbReference type="eggNOG" id="ENOG5033B2Z">
    <property type="taxonomic scope" value="Bacteria"/>
</dbReference>
<evidence type="ECO:0000256" key="1">
    <source>
        <dbReference type="SAM" id="Coils"/>
    </source>
</evidence>
<organism evidence="2 3">
    <name type="scientific">Pseudothermotoga thermarum DSM 5069</name>
    <dbReference type="NCBI Taxonomy" id="688269"/>
    <lineage>
        <taxon>Bacteria</taxon>
        <taxon>Thermotogati</taxon>
        <taxon>Thermotogota</taxon>
        <taxon>Thermotogae</taxon>
        <taxon>Thermotogales</taxon>
        <taxon>Thermotogaceae</taxon>
        <taxon>Pseudothermotoga</taxon>
    </lineage>
</organism>
<feature type="coiled-coil region" evidence="1">
    <location>
        <begin position="104"/>
        <end position="131"/>
    </location>
</feature>
<gene>
    <name evidence="2" type="ORF">Theth_1971</name>
</gene>
<proteinExistence type="predicted"/>
<evidence type="ECO:0000313" key="2">
    <source>
        <dbReference type="EMBL" id="AEH52011.1"/>
    </source>
</evidence>
<accession>F7YWM6</accession>
<dbReference type="EMBL" id="CP002351">
    <property type="protein sequence ID" value="AEH52011.1"/>
    <property type="molecule type" value="Genomic_DNA"/>
</dbReference>
<dbReference type="AlphaFoldDB" id="F7YWM6"/>
<keyword evidence="1" id="KW-0175">Coiled coil</keyword>
<protein>
    <submittedName>
        <fullName evidence="2">Uncharacterized protein</fullName>
    </submittedName>
</protein>
<dbReference type="Proteomes" id="UP000006804">
    <property type="component" value="Chromosome"/>
</dbReference>